<accession>A0A6M3MBM5</accession>
<dbReference type="AlphaFoldDB" id="A0A6M3MBM5"/>
<evidence type="ECO:0000313" key="3">
    <source>
        <dbReference type="EMBL" id="QJB04954.1"/>
    </source>
</evidence>
<dbReference type="EMBL" id="MT143892">
    <property type="protein sequence ID" value="QJB04954.1"/>
    <property type="molecule type" value="Genomic_DNA"/>
</dbReference>
<evidence type="ECO:0000256" key="1">
    <source>
        <dbReference type="SAM" id="Coils"/>
    </source>
</evidence>
<organism evidence="3">
    <name type="scientific">viral metagenome</name>
    <dbReference type="NCBI Taxonomy" id="1070528"/>
    <lineage>
        <taxon>unclassified sequences</taxon>
        <taxon>metagenomes</taxon>
        <taxon>organismal metagenomes</taxon>
    </lineage>
</organism>
<proteinExistence type="predicted"/>
<feature type="coiled-coil region" evidence="1">
    <location>
        <begin position="3"/>
        <end position="37"/>
    </location>
</feature>
<gene>
    <name evidence="2" type="ORF">MM171A00156_0033</name>
    <name evidence="3" type="ORF">MM171B00154_0065</name>
</gene>
<protein>
    <submittedName>
        <fullName evidence="3">Uncharacterized protein</fullName>
    </submittedName>
</protein>
<reference evidence="3" key="1">
    <citation type="submission" date="2020-03" db="EMBL/GenBank/DDBJ databases">
        <title>The deep terrestrial virosphere.</title>
        <authorList>
            <person name="Holmfeldt K."/>
            <person name="Nilsson E."/>
            <person name="Simone D."/>
            <person name="Lopez-Fernandez M."/>
            <person name="Wu X."/>
            <person name="de Brujin I."/>
            <person name="Lundin D."/>
            <person name="Andersson A."/>
            <person name="Bertilsson S."/>
            <person name="Dopson M."/>
        </authorList>
    </citation>
    <scope>NUCLEOTIDE SEQUENCE</scope>
    <source>
        <strain evidence="2">MM171A00156</strain>
        <strain evidence="3">MM171B00154</strain>
    </source>
</reference>
<evidence type="ECO:0000313" key="2">
    <source>
        <dbReference type="EMBL" id="QJB00939.1"/>
    </source>
</evidence>
<sequence>MSFEVLMRQCADHEDQLQREAAELEREEARLAALALIEARMGDVDKIWSATDHGDNAKEVIAALLQCAQDGHESAKLVLKLLVNTYGSNNAEIAT</sequence>
<name>A0A6M3MBM5_9ZZZZ</name>
<keyword evidence="1" id="KW-0175">Coiled coil</keyword>
<dbReference type="EMBL" id="MT143703">
    <property type="protein sequence ID" value="QJB00939.1"/>
    <property type="molecule type" value="Genomic_DNA"/>
</dbReference>